<reference evidence="1" key="1">
    <citation type="submission" date="2020-10" db="EMBL/GenBank/DDBJ databases">
        <title>Paenihalocynthiibacter styelae gen. nov., sp. nov., isolated from stalked sea squirt Styela clava.</title>
        <authorList>
            <person name="Kim Y.-O."/>
            <person name="Yoon J.-H."/>
        </authorList>
    </citation>
    <scope>NUCLEOTIDE SEQUENCE</scope>
    <source>
        <strain evidence="1">MYP1-1</strain>
    </source>
</reference>
<dbReference type="EMBL" id="JADCKQ010000004">
    <property type="protein sequence ID" value="MBI1493531.1"/>
    <property type="molecule type" value="Genomic_DNA"/>
</dbReference>
<dbReference type="RefSeq" id="WP_228848360.1">
    <property type="nucleotide sequence ID" value="NZ_JADCKQ010000004.1"/>
</dbReference>
<accession>A0A8J7IMQ9</accession>
<dbReference type="Proteomes" id="UP000640583">
    <property type="component" value="Unassembled WGS sequence"/>
</dbReference>
<sequence>MVKLFQVDAANIGLYFYNQDDETSERICASCGRPRSLVGFPERHFRLRKERADWGATYDGQMIITERVVTFLQAHASTPFTTIKVNRRPAMYALKLSEVLRFDAKTVGTRFEDFCTRCGEYATIVGASPPAVFTDEKIDPMGIYRSDLIFACGREMHPIILVGEGLQKILMEYFRELDFEVVRMSDPD</sequence>
<keyword evidence="2" id="KW-1185">Reference proteome</keyword>
<comment type="caution">
    <text evidence="1">The sequence shown here is derived from an EMBL/GenBank/DDBJ whole genome shotgun (WGS) entry which is preliminary data.</text>
</comment>
<name>A0A8J7IMQ9_9RHOB</name>
<evidence type="ECO:0000313" key="1">
    <source>
        <dbReference type="EMBL" id="MBI1493531.1"/>
    </source>
</evidence>
<proteinExistence type="predicted"/>
<evidence type="ECO:0000313" key="2">
    <source>
        <dbReference type="Proteomes" id="UP000640583"/>
    </source>
</evidence>
<protein>
    <submittedName>
        <fullName evidence="1">Uncharacterized protein</fullName>
    </submittedName>
</protein>
<gene>
    <name evidence="1" type="ORF">H1D41_07795</name>
</gene>
<organism evidence="1 2">
    <name type="scientific">Halocynthiibacter styelae</name>
    <dbReference type="NCBI Taxonomy" id="2761955"/>
    <lineage>
        <taxon>Bacteria</taxon>
        <taxon>Pseudomonadati</taxon>
        <taxon>Pseudomonadota</taxon>
        <taxon>Alphaproteobacteria</taxon>
        <taxon>Rhodobacterales</taxon>
        <taxon>Paracoccaceae</taxon>
        <taxon>Halocynthiibacter</taxon>
    </lineage>
</organism>
<dbReference type="AlphaFoldDB" id="A0A8J7IMQ9"/>